<protein>
    <submittedName>
        <fullName evidence="3">Cytochrome P450</fullName>
    </submittedName>
</protein>
<proteinExistence type="inferred from homology"/>
<keyword evidence="2" id="KW-0560">Oxidoreductase</keyword>
<dbReference type="RefSeq" id="WP_378034457.1">
    <property type="nucleotide sequence ID" value="NZ_JBHSIV010000002.1"/>
</dbReference>
<evidence type="ECO:0000256" key="2">
    <source>
        <dbReference type="RuleBase" id="RU000461"/>
    </source>
</evidence>
<dbReference type="PRINTS" id="PR00359">
    <property type="entry name" value="BP450"/>
</dbReference>
<sequence length="377" mass="40028">MLEHPLPRPDPITPPPAFDELRRSEPVAQVATAFGPAWLVTSADLAVAALSDDRLGLTPPGAEVDVRASLFQDGPAHARLRRLVAGAFRPARIEALKPGIAALAEEYVERVVAAGPPVDLVDALAAPLPVMVVGELVGIDPARHDEFRKLVDGALAADPMSGDPELAMTAWTALGGFVADLVATKRAAPADDLLSDLVAVRDTDDGRLDDDELVALVQVVLAAGTLTVRNALVQAVVRLLDEDRFGDLGDVAGLVEEVIRRAGTDPFPRFAHGDLELGGAHIAVEEMVLVSLEAANHDPARFAEPHDLRPGRREPHLGFGHGPHFCLGAALARAELVVTLPILARRLPGLRLDVSIADIPWQRGLVDHGPLALPMSW</sequence>
<evidence type="ECO:0000313" key="3">
    <source>
        <dbReference type="EMBL" id="MFC5061102.1"/>
    </source>
</evidence>
<dbReference type="Pfam" id="PF00067">
    <property type="entry name" value="p450"/>
    <property type="match status" value="1"/>
</dbReference>
<dbReference type="PANTHER" id="PTHR46696">
    <property type="entry name" value="P450, PUTATIVE (EUROFUNG)-RELATED"/>
    <property type="match status" value="1"/>
</dbReference>
<accession>A0ABV9YHF4</accession>
<reference evidence="4" key="1">
    <citation type="journal article" date="2019" name="Int. J. Syst. Evol. Microbiol.">
        <title>The Global Catalogue of Microorganisms (GCM) 10K type strain sequencing project: providing services to taxonomists for standard genome sequencing and annotation.</title>
        <authorList>
            <consortium name="The Broad Institute Genomics Platform"/>
            <consortium name="The Broad Institute Genome Sequencing Center for Infectious Disease"/>
            <person name="Wu L."/>
            <person name="Ma J."/>
        </authorList>
    </citation>
    <scope>NUCLEOTIDE SEQUENCE [LARGE SCALE GENOMIC DNA]</scope>
    <source>
        <strain evidence="4">CGMCC 4.7093</strain>
    </source>
</reference>
<keyword evidence="4" id="KW-1185">Reference proteome</keyword>
<organism evidence="3 4">
    <name type="scientific">Actinomycetospora atypica</name>
    <dbReference type="NCBI Taxonomy" id="1290095"/>
    <lineage>
        <taxon>Bacteria</taxon>
        <taxon>Bacillati</taxon>
        <taxon>Actinomycetota</taxon>
        <taxon>Actinomycetes</taxon>
        <taxon>Pseudonocardiales</taxon>
        <taxon>Pseudonocardiaceae</taxon>
        <taxon>Actinomycetospora</taxon>
    </lineage>
</organism>
<keyword evidence="2" id="KW-0349">Heme</keyword>
<dbReference type="Proteomes" id="UP001595947">
    <property type="component" value="Unassembled WGS sequence"/>
</dbReference>
<gene>
    <name evidence="3" type="ORF">ACFPBZ_02700</name>
</gene>
<dbReference type="InterPro" id="IPR017972">
    <property type="entry name" value="Cyt_P450_CS"/>
</dbReference>
<dbReference type="EMBL" id="JBHSIV010000002">
    <property type="protein sequence ID" value="MFC5061102.1"/>
    <property type="molecule type" value="Genomic_DNA"/>
</dbReference>
<dbReference type="PANTHER" id="PTHR46696:SF1">
    <property type="entry name" value="CYTOCHROME P450 YJIB-RELATED"/>
    <property type="match status" value="1"/>
</dbReference>
<dbReference type="Gene3D" id="1.10.630.10">
    <property type="entry name" value="Cytochrome P450"/>
    <property type="match status" value="1"/>
</dbReference>
<keyword evidence="2" id="KW-0408">Iron</keyword>
<dbReference type="PROSITE" id="PS00086">
    <property type="entry name" value="CYTOCHROME_P450"/>
    <property type="match status" value="1"/>
</dbReference>
<keyword evidence="2" id="KW-0503">Monooxygenase</keyword>
<dbReference type="InterPro" id="IPR036396">
    <property type="entry name" value="Cyt_P450_sf"/>
</dbReference>
<dbReference type="SUPFAM" id="SSF48264">
    <property type="entry name" value="Cytochrome P450"/>
    <property type="match status" value="1"/>
</dbReference>
<comment type="caution">
    <text evidence="3">The sequence shown here is derived from an EMBL/GenBank/DDBJ whole genome shotgun (WGS) entry which is preliminary data.</text>
</comment>
<comment type="similarity">
    <text evidence="1 2">Belongs to the cytochrome P450 family.</text>
</comment>
<dbReference type="InterPro" id="IPR001128">
    <property type="entry name" value="Cyt_P450"/>
</dbReference>
<evidence type="ECO:0000256" key="1">
    <source>
        <dbReference type="ARBA" id="ARBA00010617"/>
    </source>
</evidence>
<keyword evidence="2" id="KW-0479">Metal-binding</keyword>
<dbReference type="InterPro" id="IPR002397">
    <property type="entry name" value="Cyt_P450_B"/>
</dbReference>
<name>A0ABV9YHF4_9PSEU</name>
<evidence type="ECO:0000313" key="4">
    <source>
        <dbReference type="Proteomes" id="UP001595947"/>
    </source>
</evidence>